<dbReference type="Proteomes" id="UP000326380">
    <property type="component" value="Unassembled WGS sequence"/>
</dbReference>
<dbReference type="RefSeq" id="WP_151078669.1">
    <property type="nucleotide sequence ID" value="NZ_CP047647.1"/>
</dbReference>
<accession>A0A7L4ZX45</accession>
<dbReference type="AlphaFoldDB" id="A0A7L4ZX45"/>
<evidence type="ECO:0000313" key="2">
    <source>
        <dbReference type="Proteomes" id="UP000326380"/>
    </source>
</evidence>
<name>A0A7L4ZX45_9BACT</name>
<proteinExistence type="predicted"/>
<protein>
    <submittedName>
        <fullName evidence="1">Uncharacterized protein</fullName>
    </submittedName>
</protein>
<organism evidence="1 2">
    <name type="scientific">Hymenobacter busanensis</name>
    <dbReference type="NCBI Taxonomy" id="2607656"/>
    <lineage>
        <taxon>Bacteria</taxon>
        <taxon>Pseudomonadati</taxon>
        <taxon>Bacteroidota</taxon>
        <taxon>Cytophagia</taxon>
        <taxon>Cytophagales</taxon>
        <taxon>Hymenobacteraceae</taxon>
        <taxon>Hymenobacter</taxon>
    </lineage>
</organism>
<keyword evidence="2" id="KW-1185">Reference proteome</keyword>
<evidence type="ECO:0000313" key="1">
    <source>
        <dbReference type="EMBL" id="KAA9333249.1"/>
    </source>
</evidence>
<sequence length="122" mass="13869">MMGFDEVHFAGSPPSIYFLHREISKLTGLQIECIDLGKESWLLKCVAEAGVAMQVVVAQIDKTWGITHEALHKYNAYLLNSLLHVLIESGGHFEEEPFPWQGKSWAEFRRSWNGIYVISSTM</sequence>
<comment type="caution">
    <text evidence="1">The sequence shown here is derived from an EMBL/GenBank/DDBJ whole genome shotgun (WGS) entry which is preliminary data.</text>
</comment>
<reference evidence="1 2" key="1">
    <citation type="submission" date="2019-09" db="EMBL/GenBank/DDBJ databases">
        <title>Genome sequence of Hymenobacter sp. M3.</title>
        <authorList>
            <person name="Srinivasan S."/>
        </authorList>
    </citation>
    <scope>NUCLEOTIDE SEQUENCE [LARGE SCALE GENOMIC DNA]</scope>
    <source>
        <strain evidence="1 2">M3</strain>
    </source>
</reference>
<gene>
    <name evidence="1" type="ORF">F0P96_09735</name>
</gene>
<dbReference type="EMBL" id="VTWU01000003">
    <property type="protein sequence ID" value="KAA9333249.1"/>
    <property type="molecule type" value="Genomic_DNA"/>
</dbReference>